<dbReference type="PATRIC" id="fig|69.6.peg.2490"/>
<dbReference type="InterPro" id="IPR010390">
    <property type="entry name" value="ABC-2_transporter-like"/>
</dbReference>
<protein>
    <submittedName>
        <fullName evidence="1">Membrane protein</fullName>
    </submittedName>
</protein>
<dbReference type="AlphaFoldDB" id="A0A0S2DH06"/>
<dbReference type="KEGG" id="lez:GLE_2528"/>
<accession>A0A0S2DH06</accession>
<name>A0A0S2DH06_LYSEN</name>
<dbReference type="PANTHER" id="PTHR36832">
    <property type="entry name" value="SLR1174 PROTEIN-RELATED"/>
    <property type="match status" value="1"/>
</dbReference>
<dbReference type="EMBL" id="CP013140">
    <property type="protein sequence ID" value="ALN57877.1"/>
    <property type="molecule type" value="Genomic_DNA"/>
</dbReference>
<sequence>MSAEAPASARRRRPSASLHAVALGLQEAMQHKADFALGFVSAAFPLFVQYYLWSSLYARGYSIPGYAYADALLYSVLAAVVGRLVHTGFEYEVGNDIKHGGLARYLVQPVAYVRLRLAHFVGGKLPMYAIMGALLLAALAFGGAAAGERLGLLPAVLAAVALGVAINFLIFLCVSFTCFWFDEAAYLFEGIRIGIVVLSGGIVPLAVFGRAQDVLHWLPFRYIISAPIEIAMGRIETAALPQLLGVQALWVAVFGLIAWAMWRVGLRSFMATGG</sequence>
<dbReference type="STRING" id="69.GLE_2528"/>
<proteinExistence type="predicted"/>
<dbReference type="PANTHER" id="PTHR36832:SF1">
    <property type="entry name" value="SLR1174 PROTEIN"/>
    <property type="match status" value="1"/>
</dbReference>
<evidence type="ECO:0000313" key="2">
    <source>
        <dbReference type="Proteomes" id="UP000061569"/>
    </source>
</evidence>
<dbReference type="OrthoDB" id="8582979at2"/>
<organism evidence="1 2">
    <name type="scientific">Lysobacter enzymogenes</name>
    <dbReference type="NCBI Taxonomy" id="69"/>
    <lineage>
        <taxon>Bacteria</taxon>
        <taxon>Pseudomonadati</taxon>
        <taxon>Pseudomonadota</taxon>
        <taxon>Gammaproteobacteria</taxon>
        <taxon>Lysobacterales</taxon>
        <taxon>Lysobacteraceae</taxon>
        <taxon>Lysobacter</taxon>
    </lineage>
</organism>
<evidence type="ECO:0000313" key="1">
    <source>
        <dbReference type="EMBL" id="ALN57877.1"/>
    </source>
</evidence>
<reference evidence="1 2" key="1">
    <citation type="submission" date="2015-11" db="EMBL/GenBank/DDBJ databases">
        <title>Genome sequences of Lysobacter enzymogenes strain C3 and Lysobacter antibioticus ATCC 29479.</title>
        <authorList>
            <person name="Kobayashi D.Y."/>
        </authorList>
    </citation>
    <scope>NUCLEOTIDE SEQUENCE [LARGE SCALE GENOMIC DNA]</scope>
    <source>
        <strain evidence="1 2">C3</strain>
    </source>
</reference>
<dbReference type="Proteomes" id="UP000061569">
    <property type="component" value="Chromosome"/>
</dbReference>
<dbReference type="Pfam" id="PF06182">
    <property type="entry name" value="ABC2_membrane_6"/>
    <property type="match status" value="1"/>
</dbReference>
<gene>
    <name evidence="1" type="ORF">GLE_2528</name>
</gene>